<evidence type="ECO:0000256" key="2">
    <source>
        <dbReference type="ARBA" id="ARBA00022448"/>
    </source>
</evidence>
<feature type="region of interest" description="Disordered" evidence="7">
    <location>
        <begin position="384"/>
        <end position="416"/>
    </location>
</feature>
<dbReference type="PANTHER" id="PTHR47797:SF1">
    <property type="entry name" value="CYTOCHROME B561 DOMAIN-CONTAINING PROTEIN-RELATED"/>
    <property type="match status" value="1"/>
</dbReference>
<dbReference type="CDD" id="cd08760">
    <property type="entry name" value="Cyt_b561_FRRS1_like"/>
    <property type="match status" value="1"/>
</dbReference>
<feature type="transmembrane region" description="Helical" evidence="8">
    <location>
        <begin position="355"/>
        <end position="377"/>
    </location>
</feature>
<dbReference type="InterPro" id="IPR006593">
    <property type="entry name" value="Cyt_b561/ferric_Rdtase_TM"/>
</dbReference>
<dbReference type="SMART" id="SM00664">
    <property type="entry name" value="DoH"/>
    <property type="match status" value="1"/>
</dbReference>
<feature type="domain" description="Cytochrome b561" evidence="11">
    <location>
        <begin position="223"/>
        <end position="344"/>
    </location>
</feature>
<name>K1XB55_MARBU</name>
<proteinExistence type="predicted"/>
<evidence type="ECO:0000256" key="1">
    <source>
        <dbReference type="ARBA" id="ARBA00004370"/>
    </source>
</evidence>
<comment type="subcellular location">
    <subcellularLocation>
        <location evidence="1">Membrane</location>
    </subcellularLocation>
</comment>
<accession>K1XB55</accession>
<dbReference type="Gene3D" id="2.60.40.1210">
    <property type="entry name" value="Cellobiose dehydrogenase, cytochrome domain"/>
    <property type="match status" value="1"/>
</dbReference>
<dbReference type="RefSeq" id="XP_007291619.1">
    <property type="nucleotide sequence ID" value="XM_007291557.1"/>
</dbReference>
<keyword evidence="3 8" id="KW-0812">Transmembrane</keyword>
<dbReference type="KEGG" id="mbe:MBM_03730"/>
<keyword evidence="2" id="KW-0813">Transport</keyword>
<dbReference type="AlphaFoldDB" id="K1XB55"/>
<dbReference type="SMART" id="SM00665">
    <property type="entry name" value="B561"/>
    <property type="match status" value="1"/>
</dbReference>
<evidence type="ECO:0000256" key="5">
    <source>
        <dbReference type="ARBA" id="ARBA00022989"/>
    </source>
</evidence>
<reference evidence="12 13" key="1">
    <citation type="journal article" date="2012" name="BMC Genomics">
        <title>Sequencing the genome of Marssonina brunnea reveals fungus-poplar co-evolution.</title>
        <authorList>
            <person name="Zhu S."/>
            <person name="Cao Y.-Z."/>
            <person name="Jiang C."/>
            <person name="Tan B.-Y."/>
            <person name="Wang Z."/>
            <person name="Feng S."/>
            <person name="Zhang L."/>
            <person name="Su X.-H."/>
            <person name="Brejova B."/>
            <person name="Vinar T."/>
            <person name="Xu M."/>
            <person name="Wang M.-X."/>
            <person name="Zhang S.-G."/>
            <person name="Huang M.-R."/>
            <person name="Wu R."/>
            <person name="Zhou Y."/>
        </authorList>
    </citation>
    <scope>NUCLEOTIDE SEQUENCE [LARGE SCALE GENOMIC DNA]</scope>
    <source>
        <strain evidence="12 13">MB_m1</strain>
    </source>
</reference>
<feature type="transmembrane region" description="Helical" evidence="8">
    <location>
        <begin position="290"/>
        <end position="307"/>
    </location>
</feature>
<evidence type="ECO:0000256" key="7">
    <source>
        <dbReference type="SAM" id="MobiDB-lite"/>
    </source>
</evidence>
<dbReference type="PANTHER" id="PTHR47797">
    <property type="entry name" value="DEHYDROGENASE, PUTATIVE (AFU_ORTHOLOGUE AFUA_8G05805)-RELATED"/>
    <property type="match status" value="1"/>
</dbReference>
<dbReference type="InterPro" id="IPR005018">
    <property type="entry name" value="DOMON_domain"/>
</dbReference>
<keyword evidence="5 8" id="KW-1133">Transmembrane helix</keyword>
<keyword evidence="13" id="KW-1185">Reference proteome</keyword>
<evidence type="ECO:0000256" key="9">
    <source>
        <dbReference type="SAM" id="SignalP"/>
    </source>
</evidence>
<dbReference type="OMA" id="KSPWIWA"/>
<evidence type="ECO:0000256" key="3">
    <source>
        <dbReference type="ARBA" id="ARBA00022692"/>
    </source>
</evidence>
<dbReference type="GO" id="GO:0016020">
    <property type="term" value="C:membrane"/>
    <property type="evidence" value="ECO:0007669"/>
    <property type="project" value="UniProtKB-SubCell"/>
</dbReference>
<dbReference type="STRING" id="1072389.K1XB55"/>
<dbReference type="Proteomes" id="UP000006753">
    <property type="component" value="Unassembled WGS sequence"/>
</dbReference>
<dbReference type="HOGENOM" id="CLU_031471_1_0_1"/>
<dbReference type="EMBL" id="JH921434">
    <property type="protein sequence ID" value="EKD17958.1"/>
    <property type="molecule type" value="Genomic_DNA"/>
</dbReference>
<evidence type="ECO:0000256" key="4">
    <source>
        <dbReference type="ARBA" id="ARBA00022982"/>
    </source>
</evidence>
<sequence>MRFSNTLGALALASSTVAQGLTTCDGDVCFVISIPTATAASGTGDIFIQMSAPTTVGWIGIGQGPTMFDSNLFMMYSNAAGTNVTLSPRLGVGEVDPDPAGTTAEVTLLSGSGISDGIMTGNFKCSNCASWPGGSMNFNDPASKWIYAWDTSAPVASDSLTIRCAEHSNYGEPTWDLTMAAGGDGQNPFTTSAAAVLASGATPAGSIEAEESKPSHFNAVLRAHAIIGAIAFAIMYPLGAIAIRILSIKGLLWIHAGWMIFTYALAISCMGMGIWLAVTDGYMSENHSRIGIVVVCGLVIQPFTGFIHHKLYKSSGSPNTATYPHVWFGRALIFLGVINGGLGLKLAGADKGEKIAYGAIAGVMYVAWIAVIAWAFIRSRDRKEGETGEGVFPTRDQSEEMQGISHLKDANQSTSS</sequence>
<organism evidence="12 13">
    <name type="scientific">Marssonina brunnea f. sp. multigermtubi (strain MB_m1)</name>
    <name type="common">Marssonina leaf spot fungus</name>
    <dbReference type="NCBI Taxonomy" id="1072389"/>
    <lineage>
        <taxon>Eukaryota</taxon>
        <taxon>Fungi</taxon>
        <taxon>Dikarya</taxon>
        <taxon>Ascomycota</taxon>
        <taxon>Pezizomycotina</taxon>
        <taxon>Leotiomycetes</taxon>
        <taxon>Helotiales</taxon>
        <taxon>Drepanopezizaceae</taxon>
        <taxon>Drepanopeziza</taxon>
    </lineage>
</organism>
<evidence type="ECO:0000256" key="6">
    <source>
        <dbReference type="ARBA" id="ARBA00023136"/>
    </source>
</evidence>
<feature type="transmembrane region" description="Helical" evidence="8">
    <location>
        <begin position="327"/>
        <end position="349"/>
    </location>
</feature>
<evidence type="ECO:0000259" key="11">
    <source>
        <dbReference type="SMART" id="SM00665"/>
    </source>
</evidence>
<feature type="chain" id="PRO_5003855275" evidence="9">
    <location>
        <begin position="21"/>
        <end position="416"/>
    </location>
</feature>
<feature type="signal peptide" evidence="9">
    <location>
        <begin position="1"/>
        <end position="20"/>
    </location>
</feature>
<evidence type="ECO:0000256" key="8">
    <source>
        <dbReference type="SAM" id="Phobius"/>
    </source>
</evidence>
<feature type="domain" description="DOMON" evidence="10">
    <location>
        <begin position="58"/>
        <end position="150"/>
    </location>
</feature>
<gene>
    <name evidence="12" type="ORF">MBM_03730</name>
</gene>
<feature type="transmembrane region" description="Helical" evidence="8">
    <location>
        <begin position="223"/>
        <end position="246"/>
    </location>
</feature>
<dbReference type="GeneID" id="18759665"/>
<dbReference type="OrthoDB" id="19261at2759"/>
<dbReference type="InParanoid" id="K1XB55"/>
<evidence type="ECO:0000313" key="13">
    <source>
        <dbReference type="Proteomes" id="UP000006753"/>
    </source>
</evidence>
<dbReference type="CDD" id="cd09630">
    <property type="entry name" value="CDH_like_cytochrome"/>
    <property type="match status" value="1"/>
</dbReference>
<dbReference type="eggNOG" id="ENOG502QWMM">
    <property type="taxonomic scope" value="Eukaryota"/>
</dbReference>
<evidence type="ECO:0000313" key="12">
    <source>
        <dbReference type="EMBL" id="EKD17958.1"/>
    </source>
</evidence>
<dbReference type="SUPFAM" id="SSF49344">
    <property type="entry name" value="CBD9-like"/>
    <property type="match status" value="1"/>
</dbReference>
<keyword evidence="6 8" id="KW-0472">Membrane</keyword>
<dbReference type="Pfam" id="PF16010">
    <property type="entry name" value="CDH-cyt"/>
    <property type="match status" value="1"/>
</dbReference>
<keyword evidence="4" id="KW-0249">Electron transport</keyword>
<dbReference type="InterPro" id="IPR015920">
    <property type="entry name" value="Cellobiose_DH-like_cyt"/>
</dbReference>
<protein>
    <submittedName>
        <fullName evidence="12">Integral membrane protein</fullName>
    </submittedName>
</protein>
<keyword evidence="9" id="KW-0732">Signal</keyword>
<feature type="transmembrane region" description="Helical" evidence="8">
    <location>
        <begin position="258"/>
        <end position="278"/>
    </location>
</feature>
<evidence type="ECO:0000259" key="10">
    <source>
        <dbReference type="SMART" id="SM00664"/>
    </source>
</evidence>
<dbReference type="Gene3D" id="1.20.120.1770">
    <property type="match status" value="1"/>
</dbReference>